<protein>
    <submittedName>
        <fullName evidence="12">Uncharacterized protein</fullName>
    </submittedName>
</protein>
<reference evidence="12" key="1">
    <citation type="submission" date="2022-11" db="UniProtKB">
        <authorList>
            <consortium name="WormBaseParasite"/>
        </authorList>
    </citation>
    <scope>IDENTIFICATION</scope>
</reference>
<sequence>MPSSTPLQWSSKSLANLATTSAALHRYEDAKEFAHNFLILAKQLNDKKLEGRAYYLLGHVLMNKVRHAGCSRPIGEESPLKEEIVQDLNQAITYFKRNIMIAEDMLNTSFLYGNLGNAYYYLGDFKNSYDCHRKRLKISRSFGDKPAMKKAYINLGNNCVFMTLFDEALVHYKKALEIAQEGSNKYDEAQVEYYIGQTAVFKGDFITAIAAHSRHLKLARELGDSAGEARANLNLANDFVAQDDLPKALYFLIRNYRLSINMGDHSLQNSVTKQISDVVQLNPAAVVHNEEIIVDPSYDPDLGANSSPDGVSNVNIADFQSTSSLSPTQVSSAGSQGSSSSPQVEIMPELRGLILEIARSDIRGTQKTNNSFIHETVDPDCGLSRAPLHPTLTTEEDSVEGRLEDEEMLDLISRVQSKRIDDQRCDPSILKDSTNKKKFSAERQSDSINSQRQHDNPDAILDLIMNIQSRRMDEQRAELVLPGLQQAAREEILGKLNEATRRGGSRESLIDERLYNLILEYQSNRIEDQRSTLGGGTPESNTAAGKPTMPVDDITEIVNRQQIGRIDSQRANPPTPTKRVETPDSSANIKS</sequence>
<comment type="subcellular location">
    <subcellularLocation>
        <location evidence="1">Cell membrane</location>
    </subcellularLocation>
    <subcellularLocation>
        <location evidence="2">Cytoplasm</location>
    </subcellularLocation>
</comment>
<dbReference type="Pfam" id="PF02188">
    <property type="entry name" value="GoLoco"/>
    <property type="match status" value="2"/>
</dbReference>
<dbReference type="GO" id="GO:0005938">
    <property type="term" value="C:cell cortex"/>
    <property type="evidence" value="ECO:0007669"/>
    <property type="project" value="TreeGrafter"/>
</dbReference>
<dbReference type="InterPro" id="IPR019734">
    <property type="entry name" value="TPR_rpt"/>
</dbReference>
<evidence type="ECO:0000313" key="11">
    <source>
        <dbReference type="Proteomes" id="UP000887540"/>
    </source>
</evidence>
<keyword evidence="5" id="KW-0963">Cytoplasm</keyword>
<dbReference type="InterPro" id="IPR003109">
    <property type="entry name" value="GoLoco_motif"/>
</dbReference>
<dbReference type="GO" id="GO:0001965">
    <property type="term" value="F:G-protein alpha-subunit binding"/>
    <property type="evidence" value="ECO:0007669"/>
    <property type="project" value="TreeGrafter"/>
</dbReference>
<dbReference type="WBParaSite" id="ACRNAN_scaffold616.g26117.t2">
    <property type="protein sequence ID" value="ACRNAN_scaffold616.g26117.t2"/>
    <property type="gene ID" value="ACRNAN_scaffold616.g26117"/>
</dbReference>
<feature type="region of interest" description="Disordered" evidence="10">
    <location>
        <begin position="529"/>
        <end position="591"/>
    </location>
</feature>
<dbReference type="Pfam" id="PF13424">
    <property type="entry name" value="TPR_12"/>
    <property type="match status" value="1"/>
</dbReference>
<evidence type="ECO:0000256" key="10">
    <source>
        <dbReference type="SAM" id="MobiDB-lite"/>
    </source>
</evidence>
<dbReference type="Proteomes" id="UP000887540">
    <property type="component" value="Unplaced"/>
</dbReference>
<dbReference type="AlphaFoldDB" id="A0A914E8Z9"/>
<evidence type="ECO:0000256" key="9">
    <source>
        <dbReference type="ARBA" id="ARBA00023136"/>
    </source>
</evidence>
<evidence type="ECO:0000256" key="7">
    <source>
        <dbReference type="ARBA" id="ARBA00022737"/>
    </source>
</evidence>
<feature type="region of interest" description="Disordered" evidence="10">
    <location>
        <begin position="423"/>
        <end position="457"/>
    </location>
</feature>
<dbReference type="GO" id="GO:0005092">
    <property type="term" value="F:GDP-dissociation inhibitor activity"/>
    <property type="evidence" value="ECO:0007669"/>
    <property type="project" value="TreeGrafter"/>
</dbReference>
<dbReference type="PANTHER" id="PTHR45954:SF1">
    <property type="entry name" value="LD33695P"/>
    <property type="match status" value="1"/>
</dbReference>
<dbReference type="SUPFAM" id="SSF48452">
    <property type="entry name" value="TPR-like"/>
    <property type="match status" value="1"/>
</dbReference>
<evidence type="ECO:0000256" key="8">
    <source>
        <dbReference type="ARBA" id="ARBA00022803"/>
    </source>
</evidence>
<keyword evidence="11" id="KW-1185">Reference proteome</keyword>
<name>A0A914E8Z9_9BILA</name>
<organism evidence="11 12">
    <name type="scientific">Acrobeloides nanus</name>
    <dbReference type="NCBI Taxonomy" id="290746"/>
    <lineage>
        <taxon>Eukaryota</taxon>
        <taxon>Metazoa</taxon>
        <taxon>Ecdysozoa</taxon>
        <taxon>Nematoda</taxon>
        <taxon>Chromadorea</taxon>
        <taxon>Rhabditida</taxon>
        <taxon>Tylenchina</taxon>
        <taxon>Cephalobomorpha</taxon>
        <taxon>Cephaloboidea</taxon>
        <taxon>Cephalobidae</taxon>
        <taxon>Acrobeloides</taxon>
    </lineage>
</organism>
<accession>A0A914E8Z9</accession>
<evidence type="ECO:0000313" key="12">
    <source>
        <dbReference type="WBParaSite" id="ACRNAN_scaffold616.g26117.t2"/>
    </source>
</evidence>
<evidence type="ECO:0000256" key="1">
    <source>
        <dbReference type="ARBA" id="ARBA00004236"/>
    </source>
</evidence>
<feature type="region of interest" description="Disordered" evidence="10">
    <location>
        <begin position="323"/>
        <end position="345"/>
    </location>
</feature>
<dbReference type="SMART" id="SM00390">
    <property type="entry name" value="GoLoco"/>
    <property type="match status" value="4"/>
</dbReference>
<dbReference type="PANTHER" id="PTHR45954">
    <property type="entry name" value="LD33695P"/>
    <property type="match status" value="1"/>
</dbReference>
<proteinExistence type="inferred from homology"/>
<keyword evidence="4" id="KW-1003">Cell membrane</keyword>
<dbReference type="GO" id="GO:0000132">
    <property type="term" value="P:establishment of mitotic spindle orientation"/>
    <property type="evidence" value="ECO:0007669"/>
    <property type="project" value="TreeGrafter"/>
</dbReference>
<evidence type="ECO:0000256" key="5">
    <source>
        <dbReference type="ARBA" id="ARBA00022490"/>
    </source>
</evidence>
<dbReference type="SMART" id="SM00028">
    <property type="entry name" value="TPR"/>
    <property type="match status" value="5"/>
</dbReference>
<dbReference type="InterPro" id="IPR052386">
    <property type="entry name" value="GPSM"/>
</dbReference>
<comment type="similarity">
    <text evidence="3">Belongs to the GPSM family.</text>
</comment>
<evidence type="ECO:0000256" key="2">
    <source>
        <dbReference type="ARBA" id="ARBA00004496"/>
    </source>
</evidence>
<keyword evidence="7" id="KW-0677">Repeat</keyword>
<keyword evidence="8" id="KW-0802">TPR repeat</keyword>
<dbReference type="InterPro" id="IPR011990">
    <property type="entry name" value="TPR-like_helical_dom_sf"/>
</dbReference>
<dbReference type="Gene3D" id="1.25.40.10">
    <property type="entry name" value="Tetratricopeptide repeat domain"/>
    <property type="match status" value="3"/>
</dbReference>
<dbReference type="GO" id="GO:0005886">
    <property type="term" value="C:plasma membrane"/>
    <property type="evidence" value="ECO:0007669"/>
    <property type="project" value="UniProtKB-SubCell"/>
</dbReference>
<feature type="compositionally biased region" description="Low complexity" evidence="10">
    <location>
        <begin position="323"/>
        <end position="341"/>
    </location>
</feature>
<dbReference type="PROSITE" id="PS50877">
    <property type="entry name" value="GOLOCO"/>
    <property type="match status" value="3"/>
</dbReference>
<keyword evidence="9" id="KW-0472">Membrane</keyword>
<evidence type="ECO:0000256" key="6">
    <source>
        <dbReference type="ARBA" id="ARBA00022553"/>
    </source>
</evidence>
<evidence type="ECO:0000256" key="3">
    <source>
        <dbReference type="ARBA" id="ARBA00006600"/>
    </source>
</evidence>
<keyword evidence="6" id="KW-0597">Phosphoprotein</keyword>
<feature type="compositionally biased region" description="Basic and acidic residues" evidence="10">
    <location>
        <begin position="433"/>
        <end position="445"/>
    </location>
</feature>
<evidence type="ECO:0000256" key="4">
    <source>
        <dbReference type="ARBA" id="ARBA00022475"/>
    </source>
</evidence>